<feature type="compositionally biased region" description="Polar residues" evidence="1">
    <location>
        <begin position="388"/>
        <end position="397"/>
    </location>
</feature>
<dbReference type="HOGENOM" id="CLU_605492_0_0_1"/>
<dbReference type="AlphaFoldDB" id="S8E3D5"/>
<feature type="region of interest" description="Disordered" evidence="1">
    <location>
        <begin position="347"/>
        <end position="444"/>
    </location>
</feature>
<evidence type="ECO:0000256" key="1">
    <source>
        <dbReference type="SAM" id="MobiDB-lite"/>
    </source>
</evidence>
<proteinExistence type="predicted"/>
<organism evidence="2 3">
    <name type="scientific">Fomitopsis schrenkii</name>
    <name type="common">Brown rot fungus</name>
    <dbReference type="NCBI Taxonomy" id="2126942"/>
    <lineage>
        <taxon>Eukaryota</taxon>
        <taxon>Fungi</taxon>
        <taxon>Dikarya</taxon>
        <taxon>Basidiomycota</taxon>
        <taxon>Agaricomycotina</taxon>
        <taxon>Agaricomycetes</taxon>
        <taxon>Polyporales</taxon>
        <taxon>Fomitopsis</taxon>
    </lineage>
</organism>
<sequence length="472" mass="50386">MSLASSPDSLASPALPATPPALAAAQELEVVTAEDALEESPLSGAQRVRFDADCVLIPDPSPVSRLPWLVTKSYALPLWRKRNMSLEYSLSESEADARDDEHVVLKVSVPRRVFSAIAIRTRSPSRSEQQHQPLVPCLVNNHQHHVGPTSPDLASPSPAQAHAPRRPARAASVSSSPPIPNAHIITIPLRPCCADCARSMEACFMQGADWQEHFTRGALRLRRRASLSDANCTYGSHRKVCESLPGFSSVVSNLAVDEVDKVGKGMPTRVPTLPVAEVLYEEEADNTLLPSLSRTAFTSRNPHAGRHPAAATSSHSKAYSVGSNCRTYLPDFAPVDENLASSLATLDHGGSRTRSVKALGSSGALSRGSPSSVASTATKTMASRAVSPPQSARNMTASPEPLPYSLSTPVSTPLKSQSSFDEILDSSPRNLRRPPLGPRRSHIHMPAPSTFFKASAEFLKGVSLSAGTPMSL</sequence>
<name>S8E3D5_FOMSC</name>
<evidence type="ECO:0000313" key="3">
    <source>
        <dbReference type="Proteomes" id="UP000015241"/>
    </source>
</evidence>
<feature type="compositionally biased region" description="Low complexity" evidence="1">
    <location>
        <begin position="358"/>
        <end position="372"/>
    </location>
</feature>
<feature type="compositionally biased region" description="Polar residues" evidence="1">
    <location>
        <begin position="405"/>
        <end position="420"/>
    </location>
</feature>
<gene>
    <name evidence="2" type="ORF">FOMPIDRAFT_99371</name>
</gene>
<dbReference type="eggNOG" id="ENOG502QZ2S">
    <property type="taxonomic scope" value="Eukaryota"/>
</dbReference>
<reference evidence="2 3" key="1">
    <citation type="journal article" date="2012" name="Science">
        <title>The Paleozoic origin of enzymatic lignin decomposition reconstructed from 31 fungal genomes.</title>
        <authorList>
            <person name="Floudas D."/>
            <person name="Binder M."/>
            <person name="Riley R."/>
            <person name="Barry K."/>
            <person name="Blanchette R.A."/>
            <person name="Henrissat B."/>
            <person name="Martinez A.T."/>
            <person name="Otillar R."/>
            <person name="Spatafora J.W."/>
            <person name="Yadav J.S."/>
            <person name="Aerts A."/>
            <person name="Benoit I."/>
            <person name="Boyd A."/>
            <person name="Carlson A."/>
            <person name="Copeland A."/>
            <person name="Coutinho P.M."/>
            <person name="de Vries R.P."/>
            <person name="Ferreira P."/>
            <person name="Findley K."/>
            <person name="Foster B."/>
            <person name="Gaskell J."/>
            <person name="Glotzer D."/>
            <person name="Gorecki P."/>
            <person name="Heitman J."/>
            <person name="Hesse C."/>
            <person name="Hori C."/>
            <person name="Igarashi K."/>
            <person name="Jurgens J.A."/>
            <person name="Kallen N."/>
            <person name="Kersten P."/>
            <person name="Kohler A."/>
            <person name="Kuees U."/>
            <person name="Kumar T.K.A."/>
            <person name="Kuo A."/>
            <person name="LaButti K."/>
            <person name="Larrondo L.F."/>
            <person name="Lindquist E."/>
            <person name="Ling A."/>
            <person name="Lombard V."/>
            <person name="Lucas S."/>
            <person name="Lundell T."/>
            <person name="Martin R."/>
            <person name="McLaughlin D.J."/>
            <person name="Morgenstern I."/>
            <person name="Morin E."/>
            <person name="Murat C."/>
            <person name="Nagy L.G."/>
            <person name="Nolan M."/>
            <person name="Ohm R.A."/>
            <person name="Patyshakuliyeva A."/>
            <person name="Rokas A."/>
            <person name="Ruiz-Duenas F.J."/>
            <person name="Sabat G."/>
            <person name="Salamov A."/>
            <person name="Samejima M."/>
            <person name="Schmutz J."/>
            <person name="Slot J.C."/>
            <person name="St John F."/>
            <person name="Stenlid J."/>
            <person name="Sun H."/>
            <person name="Sun S."/>
            <person name="Syed K."/>
            <person name="Tsang A."/>
            <person name="Wiebenga A."/>
            <person name="Young D."/>
            <person name="Pisabarro A."/>
            <person name="Eastwood D.C."/>
            <person name="Martin F."/>
            <person name="Cullen D."/>
            <person name="Grigoriev I.V."/>
            <person name="Hibbett D.S."/>
        </authorList>
    </citation>
    <scope>NUCLEOTIDE SEQUENCE</scope>
    <source>
        <strain evidence="3">FP-58527</strain>
    </source>
</reference>
<evidence type="ECO:0000313" key="2">
    <source>
        <dbReference type="EMBL" id="EPS99656.1"/>
    </source>
</evidence>
<dbReference type="Proteomes" id="UP000015241">
    <property type="component" value="Unassembled WGS sequence"/>
</dbReference>
<feature type="region of interest" description="Disordered" evidence="1">
    <location>
        <begin position="140"/>
        <end position="177"/>
    </location>
</feature>
<accession>S8E3D5</accession>
<dbReference type="OrthoDB" id="3269282at2759"/>
<protein>
    <submittedName>
        <fullName evidence="2">Uncharacterized protein</fullName>
    </submittedName>
</protein>
<dbReference type="EMBL" id="KE504155">
    <property type="protein sequence ID" value="EPS99656.1"/>
    <property type="molecule type" value="Genomic_DNA"/>
</dbReference>
<keyword evidence="3" id="KW-1185">Reference proteome</keyword>
<dbReference type="STRING" id="743788.S8E3D5"/>
<dbReference type="InParanoid" id="S8E3D5"/>